<name>A0A6V7X8A3_MELEN</name>
<comment type="caution">
    <text evidence="1">The sequence shown here is derived from an EMBL/GenBank/DDBJ whole genome shotgun (WGS) entry which is preliminary data.</text>
</comment>
<dbReference type="Proteomes" id="UP000580250">
    <property type="component" value="Unassembled WGS sequence"/>
</dbReference>
<sequence>MFIPDEQKFSRGVSIPPPNYPNKFIPQNGYLCVHINCKNTDNNRQQQIVFNNNRSNNIFILKHNESIEIEIPDYCNKSENFKFAVTHYVPIGNGQHYCFANGENAKRNNFNKWANVSKNLVGKINQPGDYEIKIDYFSHINPFGTVTGYQAN</sequence>
<organism evidence="1 2">
    <name type="scientific">Meloidogyne enterolobii</name>
    <name type="common">Root-knot nematode worm</name>
    <name type="synonym">Meloidogyne mayaguensis</name>
    <dbReference type="NCBI Taxonomy" id="390850"/>
    <lineage>
        <taxon>Eukaryota</taxon>
        <taxon>Metazoa</taxon>
        <taxon>Ecdysozoa</taxon>
        <taxon>Nematoda</taxon>
        <taxon>Chromadorea</taxon>
        <taxon>Rhabditida</taxon>
        <taxon>Tylenchina</taxon>
        <taxon>Tylenchomorpha</taxon>
        <taxon>Tylenchoidea</taxon>
        <taxon>Meloidogynidae</taxon>
        <taxon>Meloidogyninae</taxon>
        <taxon>Meloidogyne</taxon>
    </lineage>
</organism>
<dbReference type="AlphaFoldDB" id="A0A6V7X8A3"/>
<evidence type="ECO:0000313" key="1">
    <source>
        <dbReference type="EMBL" id="CAD2195581.1"/>
    </source>
</evidence>
<gene>
    <name evidence="1" type="ORF">MENT_LOCUS48683</name>
</gene>
<protein>
    <submittedName>
        <fullName evidence="1">Uncharacterized protein</fullName>
    </submittedName>
</protein>
<proteinExistence type="predicted"/>
<dbReference type="EMBL" id="CAJEWN010001227">
    <property type="protein sequence ID" value="CAD2195581.1"/>
    <property type="molecule type" value="Genomic_DNA"/>
</dbReference>
<reference evidence="1 2" key="1">
    <citation type="submission" date="2020-08" db="EMBL/GenBank/DDBJ databases">
        <authorList>
            <person name="Koutsovoulos G."/>
            <person name="Danchin GJ E."/>
        </authorList>
    </citation>
    <scope>NUCLEOTIDE SEQUENCE [LARGE SCALE GENOMIC DNA]</scope>
</reference>
<accession>A0A6V7X8A3</accession>
<evidence type="ECO:0000313" key="2">
    <source>
        <dbReference type="Proteomes" id="UP000580250"/>
    </source>
</evidence>